<evidence type="ECO:0000256" key="1">
    <source>
        <dbReference type="SAM" id="Phobius"/>
    </source>
</evidence>
<dbReference type="Proteomes" id="UP000613030">
    <property type="component" value="Unassembled WGS sequence"/>
</dbReference>
<accession>A0ABS1KQH0</accession>
<organism evidence="2 3">
    <name type="scientific">Chryseolinea lacunae</name>
    <dbReference type="NCBI Taxonomy" id="2801331"/>
    <lineage>
        <taxon>Bacteria</taxon>
        <taxon>Pseudomonadati</taxon>
        <taxon>Bacteroidota</taxon>
        <taxon>Cytophagia</taxon>
        <taxon>Cytophagales</taxon>
        <taxon>Fulvivirgaceae</taxon>
        <taxon>Chryseolinea</taxon>
    </lineage>
</organism>
<proteinExistence type="predicted"/>
<comment type="caution">
    <text evidence="2">The sequence shown here is derived from an EMBL/GenBank/DDBJ whole genome shotgun (WGS) entry which is preliminary data.</text>
</comment>
<reference evidence="2 3" key="1">
    <citation type="submission" date="2021-01" db="EMBL/GenBank/DDBJ databases">
        <title>Chryseolinea sp. Jin1 Genome sequencing and assembly.</title>
        <authorList>
            <person name="Kim I."/>
        </authorList>
    </citation>
    <scope>NUCLEOTIDE SEQUENCE [LARGE SCALE GENOMIC DNA]</scope>
    <source>
        <strain evidence="2 3">Jin1</strain>
    </source>
</reference>
<evidence type="ECO:0000313" key="3">
    <source>
        <dbReference type="Proteomes" id="UP000613030"/>
    </source>
</evidence>
<dbReference type="RefSeq" id="WP_202009110.1">
    <property type="nucleotide sequence ID" value="NZ_JAERRB010000003.1"/>
</dbReference>
<feature type="transmembrane region" description="Helical" evidence="1">
    <location>
        <begin position="89"/>
        <end position="110"/>
    </location>
</feature>
<name>A0ABS1KQH0_9BACT</name>
<keyword evidence="1" id="KW-1133">Transmembrane helix</keyword>
<keyword evidence="1" id="KW-0812">Transmembrane</keyword>
<gene>
    <name evidence="2" type="ORF">JI741_10850</name>
</gene>
<sequence>MALAVSTLFLFLFILPGITFKQAYLSSAFSRQLKFSGILDEVFWALFPSIIMHFLAYALLVGLERVFSFTFDLKQLLSMALLQETGRQYADIFVSYLYYCTFVMSVSFFAGHASRKIIRGLKFDRKFKLFRFSNEWHYLLSGEFLDFPEVPDHPEQVSFKLVNALVSTGNQQVIYIGELIHFTLSDSGGLENIVLKDAKRRLLQDDLLERNRYYEIPGRYITIPYKTIVNINVRYFYLEEVTDDYSADEKLL</sequence>
<keyword evidence="1" id="KW-0472">Membrane</keyword>
<feature type="transmembrane region" description="Helical" evidence="1">
    <location>
        <begin position="45"/>
        <end position="68"/>
    </location>
</feature>
<protein>
    <recommendedName>
        <fullName evidence="4">RDD domain-containing protein</fullName>
    </recommendedName>
</protein>
<keyword evidence="3" id="KW-1185">Reference proteome</keyword>
<evidence type="ECO:0008006" key="4">
    <source>
        <dbReference type="Google" id="ProtNLM"/>
    </source>
</evidence>
<evidence type="ECO:0000313" key="2">
    <source>
        <dbReference type="EMBL" id="MBL0741719.1"/>
    </source>
</evidence>
<dbReference type="EMBL" id="JAERRB010000003">
    <property type="protein sequence ID" value="MBL0741719.1"/>
    <property type="molecule type" value="Genomic_DNA"/>
</dbReference>